<organism evidence="4 5">
    <name type="scientific">Panagrolaimus superbus</name>
    <dbReference type="NCBI Taxonomy" id="310955"/>
    <lineage>
        <taxon>Eukaryota</taxon>
        <taxon>Metazoa</taxon>
        <taxon>Ecdysozoa</taxon>
        <taxon>Nematoda</taxon>
        <taxon>Chromadorea</taxon>
        <taxon>Rhabditida</taxon>
        <taxon>Tylenchina</taxon>
        <taxon>Panagrolaimomorpha</taxon>
        <taxon>Panagrolaimoidea</taxon>
        <taxon>Panagrolaimidae</taxon>
        <taxon>Panagrolaimus</taxon>
    </lineage>
</organism>
<evidence type="ECO:0000256" key="2">
    <source>
        <dbReference type="SAM" id="MobiDB-lite"/>
    </source>
</evidence>
<dbReference type="WBParaSite" id="PSU_v2.g14301.t1">
    <property type="protein sequence ID" value="PSU_v2.g14301.t1"/>
    <property type="gene ID" value="PSU_v2.g14301"/>
</dbReference>
<feature type="transmembrane region" description="Helical" evidence="3">
    <location>
        <begin position="29"/>
        <end position="48"/>
    </location>
</feature>
<keyword evidence="1" id="KW-0175">Coiled coil</keyword>
<dbReference type="AlphaFoldDB" id="A0A914Y2A1"/>
<proteinExistence type="predicted"/>
<keyword evidence="3" id="KW-0472">Membrane</keyword>
<accession>A0A914Y2A1</accession>
<sequence length="309" mass="33639">MDQDKKVNSLNNDLNKGKPSSSSGGGNSMMLIAAGVAVVAGGAAYWMLGGKGVEGAKDKVAGHLLAHKANKEYENAKETIVKVATTLGGKDLAEKVTKVMDEAKEMVEKMANETNAKENIGKAYRQGKNMIDNISENGITQYIGEFDNVKDFILKEAKKMGIDEKKVTKVMDEAKDKVQKLVKNIGKDGIKADEIKNIQEYAVKEFTKLGGSGDLGKKATEYFEEAQDKLQKMAGSFGENGLSDKQFEKVKDFVVKEAEKIGGRDLAKKASKMMDEAKETIEKIAKEYSKHGAASAANMAKDEVQKKMH</sequence>
<keyword evidence="3" id="KW-1133">Transmembrane helix</keyword>
<dbReference type="Proteomes" id="UP000887577">
    <property type="component" value="Unplaced"/>
</dbReference>
<evidence type="ECO:0000256" key="3">
    <source>
        <dbReference type="SAM" id="Phobius"/>
    </source>
</evidence>
<protein>
    <submittedName>
        <fullName evidence="5">Uncharacterized protein</fullName>
    </submittedName>
</protein>
<evidence type="ECO:0000313" key="5">
    <source>
        <dbReference type="WBParaSite" id="PSU_v2.g14301.t1"/>
    </source>
</evidence>
<reference evidence="5" key="1">
    <citation type="submission" date="2022-11" db="UniProtKB">
        <authorList>
            <consortium name="WormBaseParasite"/>
        </authorList>
    </citation>
    <scope>IDENTIFICATION</scope>
</reference>
<evidence type="ECO:0000313" key="4">
    <source>
        <dbReference type="Proteomes" id="UP000887577"/>
    </source>
</evidence>
<feature type="coiled-coil region" evidence="1">
    <location>
        <begin position="93"/>
        <end position="120"/>
    </location>
</feature>
<evidence type="ECO:0000256" key="1">
    <source>
        <dbReference type="SAM" id="Coils"/>
    </source>
</evidence>
<keyword evidence="3" id="KW-0812">Transmembrane</keyword>
<keyword evidence="4" id="KW-1185">Reference proteome</keyword>
<name>A0A914Y2A1_9BILA</name>
<feature type="region of interest" description="Disordered" evidence="2">
    <location>
        <begin position="1"/>
        <end position="25"/>
    </location>
</feature>